<gene>
    <name evidence="2" type="ORF">DFR50_12671</name>
</gene>
<accession>A0A366F250</accession>
<feature type="compositionally biased region" description="Pro residues" evidence="1">
    <location>
        <begin position="84"/>
        <end position="93"/>
    </location>
</feature>
<evidence type="ECO:0000256" key="1">
    <source>
        <dbReference type="SAM" id="MobiDB-lite"/>
    </source>
</evidence>
<dbReference type="InterPro" id="IPR015422">
    <property type="entry name" value="PyrdxlP-dep_Trfase_small"/>
</dbReference>
<dbReference type="Gene3D" id="3.90.1150.10">
    <property type="entry name" value="Aspartate Aminotransferase, domain 1"/>
    <property type="match status" value="1"/>
</dbReference>
<dbReference type="SUPFAM" id="SSF53383">
    <property type="entry name" value="PLP-dependent transferases"/>
    <property type="match status" value="1"/>
</dbReference>
<reference evidence="2 3" key="1">
    <citation type="submission" date="2018-06" db="EMBL/GenBank/DDBJ databases">
        <title>Genomic Encyclopedia of Type Strains, Phase IV (KMG-IV): sequencing the most valuable type-strain genomes for metagenomic binning, comparative biology and taxonomic classification.</title>
        <authorList>
            <person name="Goeker M."/>
        </authorList>
    </citation>
    <scope>NUCLEOTIDE SEQUENCE [LARGE SCALE GENOMIC DNA]</scope>
    <source>
        <strain evidence="2 3">DSM 24875</strain>
    </source>
</reference>
<keyword evidence="3" id="KW-1185">Reference proteome</keyword>
<comment type="caution">
    <text evidence="2">The sequence shown here is derived from an EMBL/GenBank/DDBJ whole genome shotgun (WGS) entry which is preliminary data.</text>
</comment>
<dbReference type="InterPro" id="IPR015424">
    <property type="entry name" value="PyrdxlP-dep_Trfase"/>
</dbReference>
<organism evidence="2 3">
    <name type="scientific">Roseiarcus fermentans</name>
    <dbReference type="NCBI Taxonomy" id="1473586"/>
    <lineage>
        <taxon>Bacteria</taxon>
        <taxon>Pseudomonadati</taxon>
        <taxon>Pseudomonadota</taxon>
        <taxon>Alphaproteobacteria</taxon>
        <taxon>Hyphomicrobiales</taxon>
        <taxon>Roseiarcaceae</taxon>
        <taxon>Roseiarcus</taxon>
    </lineage>
</organism>
<dbReference type="AlphaFoldDB" id="A0A366F250"/>
<evidence type="ECO:0000313" key="2">
    <source>
        <dbReference type="EMBL" id="RBP08226.1"/>
    </source>
</evidence>
<dbReference type="Proteomes" id="UP000253529">
    <property type="component" value="Unassembled WGS sequence"/>
</dbReference>
<proteinExistence type="predicted"/>
<name>A0A366F250_9HYPH</name>
<feature type="region of interest" description="Disordered" evidence="1">
    <location>
        <begin position="73"/>
        <end position="93"/>
    </location>
</feature>
<dbReference type="EMBL" id="QNRK01000026">
    <property type="protein sequence ID" value="RBP08226.1"/>
    <property type="molecule type" value="Genomic_DNA"/>
</dbReference>
<protein>
    <submittedName>
        <fullName evidence="2">Uncharacterized protein</fullName>
    </submittedName>
</protein>
<evidence type="ECO:0000313" key="3">
    <source>
        <dbReference type="Proteomes" id="UP000253529"/>
    </source>
</evidence>
<sequence length="93" mass="9866">MLWPLVFLCLSDALSRVKPSATKVVTQRERGLKATGGYVILLSVGEPDIDTPDTIKDAAIAAKDAAIAARRDQVSAGGSGWPNWQPPPLARVV</sequence>